<evidence type="ECO:0000256" key="1">
    <source>
        <dbReference type="SAM" id="Phobius"/>
    </source>
</evidence>
<keyword evidence="1" id="KW-1133">Transmembrane helix</keyword>
<feature type="transmembrane region" description="Helical" evidence="1">
    <location>
        <begin position="35"/>
        <end position="51"/>
    </location>
</feature>
<organism evidence="2 3">
    <name type="scientific">Sporomusa malonica</name>
    <dbReference type="NCBI Taxonomy" id="112901"/>
    <lineage>
        <taxon>Bacteria</taxon>
        <taxon>Bacillati</taxon>
        <taxon>Bacillota</taxon>
        <taxon>Negativicutes</taxon>
        <taxon>Selenomonadales</taxon>
        <taxon>Sporomusaceae</taxon>
        <taxon>Sporomusa</taxon>
    </lineage>
</organism>
<proteinExistence type="predicted"/>
<dbReference type="EMBL" id="FWXI01000006">
    <property type="protein sequence ID" value="SMC63389.1"/>
    <property type="molecule type" value="Genomic_DNA"/>
</dbReference>
<evidence type="ECO:0008006" key="4">
    <source>
        <dbReference type="Google" id="ProtNLM"/>
    </source>
</evidence>
<protein>
    <recommendedName>
        <fullName evidence="4">PEP-CTERM protein-sorting domain-containing protein</fullName>
    </recommendedName>
</protein>
<keyword evidence="1" id="KW-0472">Membrane</keyword>
<evidence type="ECO:0000313" key="3">
    <source>
        <dbReference type="Proteomes" id="UP000192738"/>
    </source>
</evidence>
<dbReference type="STRING" id="112901.SAMN04488500_10671"/>
<sequence length="56" mass="5953">MIYIKKVINYIDDALLLAGIAFISGGIFMLSVPCGFISVGIGCLAMGYLVAKRRGV</sequence>
<name>A0A1W2ARM6_9FIRM</name>
<dbReference type="AlphaFoldDB" id="A0A1W2ARM6"/>
<dbReference type="RefSeq" id="WP_176215442.1">
    <property type="nucleotide sequence ID" value="NZ_CP155572.1"/>
</dbReference>
<dbReference type="Proteomes" id="UP000192738">
    <property type="component" value="Unassembled WGS sequence"/>
</dbReference>
<evidence type="ECO:0000313" key="2">
    <source>
        <dbReference type="EMBL" id="SMC63389.1"/>
    </source>
</evidence>
<keyword evidence="1" id="KW-0812">Transmembrane</keyword>
<reference evidence="2 3" key="1">
    <citation type="submission" date="2017-04" db="EMBL/GenBank/DDBJ databases">
        <authorList>
            <person name="Afonso C.L."/>
            <person name="Miller P.J."/>
            <person name="Scott M.A."/>
            <person name="Spackman E."/>
            <person name="Goraichik I."/>
            <person name="Dimitrov K.M."/>
            <person name="Suarez D.L."/>
            <person name="Swayne D.E."/>
        </authorList>
    </citation>
    <scope>NUCLEOTIDE SEQUENCE [LARGE SCALE GENOMIC DNA]</scope>
    <source>
        <strain evidence="2 3">DSM 5090</strain>
    </source>
</reference>
<accession>A0A1W2ARM6</accession>
<keyword evidence="3" id="KW-1185">Reference proteome</keyword>
<gene>
    <name evidence="2" type="ORF">SAMN04488500_10671</name>
</gene>
<feature type="transmembrane region" description="Helical" evidence="1">
    <location>
        <begin position="7"/>
        <end position="29"/>
    </location>
</feature>